<accession>A0ABN7ST50</accession>
<sequence length="153" mass="17389">MNNARQYETLRKKNDQLEAKLAREQKSAKSSSSQSKDLTVVPAKTKWLPSLDFTDEELANMTDKEINSLVIKLEREQKIADGNLKNSEWKLDQEAKQYFEAKNKVEAAKVIGVKANQDFKRHQQLTPVESSTGRSTDSRASMHSKTSKSRNGF</sequence>
<reference evidence="2 3" key="1">
    <citation type="submission" date="2021-04" db="EMBL/GenBank/DDBJ databases">
        <authorList>
            <person name="Bliznina A."/>
        </authorList>
    </citation>
    <scope>NUCLEOTIDE SEQUENCE [LARGE SCALE GENOMIC DNA]</scope>
</reference>
<feature type="region of interest" description="Disordered" evidence="1">
    <location>
        <begin position="116"/>
        <end position="153"/>
    </location>
</feature>
<dbReference type="EMBL" id="OU015566">
    <property type="protein sequence ID" value="CAG5105876.1"/>
    <property type="molecule type" value="Genomic_DNA"/>
</dbReference>
<evidence type="ECO:0000313" key="2">
    <source>
        <dbReference type="EMBL" id="CAG5105876.1"/>
    </source>
</evidence>
<feature type="compositionally biased region" description="Polar residues" evidence="1">
    <location>
        <begin position="124"/>
        <end position="153"/>
    </location>
</feature>
<name>A0ABN7ST50_OIKDI</name>
<gene>
    <name evidence="2" type="ORF">OKIOD_LOCUS11297</name>
</gene>
<keyword evidence="3" id="KW-1185">Reference proteome</keyword>
<proteinExistence type="predicted"/>
<organism evidence="2 3">
    <name type="scientific">Oikopleura dioica</name>
    <name type="common">Tunicate</name>
    <dbReference type="NCBI Taxonomy" id="34765"/>
    <lineage>
        <taxon>Eukaryota</taxon>
        <taxon>Metazoa</taxon>
        <taxon>Chordata</taxon>
        <taxon>Tunicata</taxon>
        <taxon>Appendicularia</taxon>
        <taxon>Copelata</taxon>
        <taxon>Oikopleuridae</taxon>
        <taxon>Oikopleura</taxon>
    </lineage>
</organism>
<feature type="region of interest" description="Disordered" evidence="1">
    <location>
        <begin position="1"/>
        <end position="39"/>
    </location>
</feature>
<dbReference type="Proteomes" id="UP001158576">
    <property type="component" value="Chromosome 1"/>
</dbReference>
<feature type="compositionally biased region" description="Basic and acidic residues" evidence="1">
    <location>
        <begin position="8"/>
        <end position="27"/>
    </location>
</feature>
<evidence type="ECO:0000313" key="3">
    <source>
        <dbReference type="Proteomes" id="UP001158576"/>
    </source>
</evidence>
<protein>
    <submittedName>
        <fullName evidence="2">Oidioi.mRNA.OKI2018_I69.chr1.g2532.t1.cds</fullName>
    </submittedName>
</protein>
<evidence type="ECO:0000256" key="1">
    <source>
        <dbReference type="SAM" id="MobiDB-lite"/>
    </source>
</evidence>